<feature type="region of interest" description="Disordered" evidence="1">
    <location>
        <begin position="18"/>
        <end position="77"/>
    </location>
</feature>
<evidence type="ECO:0000256" key="1">
    <source>
        <dbReference type="SAM" id="MobiDB-lite"/>
    </source>
</evidence>
<accession>A0A2U9B5F2</accession>
<feature type="compositionally biased region" description="Basic and acidic residues" evidence="1">
    <location>
        <begin position="60"/>
        <end position="77"/>
    </location>
</feature>
<evidence type="ECO:0000313" key="3">
    <source>
        <dbReference type="Proteomes" id="UP000246464"/>
    </source>
</evidence>
<gene>
    <name evidence="2" type="ORF">SMAX5B_010191</name>
</gene>
<sequence>METRDPTCLLGKLDVRQPLNAAHGAPPDAGTGQRGQRHLPVGRTTAAEAERTQSFVTEPRGPKEEQDTEWSRESEQM</sequence>
<dbReference type="AlphaFoldDB" id="A0A2U9B5F2"/>
<keyword evidence="3" id="KW-1185">Reference proteome</keyword>
<evidence type="ECO:0000313" key="2">
    <source>
        <dbReference type="EMBL" id="AWO99183.1"/>
    </source>
</evidence>
<organism evidence="2 3">
    <name type="scientific">Scophthalmus maximus</name>
    <name type="common">Turbot</name>
    <name type="synonym">Psetta maxima</name>
    <dbReference type="NCBI Taxonomy" id="52904"/>
    <lineage>
        <taxon>Eukaryota</taxon>
        <taxon>Metazoa</taxon>
        <taxon>Chordata</taxon>
        <taxon>Craniata</taxon>
        <taxon>Vertebrata</taxon>
        <taxon>Euteleostomi</taxon>
        <taxon>Actinopterygii</taxon>
        <taxon>Neopterygii</taxon>
        <taxon>Teleostei</taxon>
        <taxon>Neoteleostei</taxon>
        <taxon>Acanthomorphata</taxon>
        <taxon>Carangaria</taxon>
        <taxon>Pleuronectiformes</taxon>
        <taxon>Pleuronectoidei</taxon>
        <taxon>Scophthalmidae</taxon>
        <taxon>Scophthalmus</taxon>
    </lineage>
</organism>
<protein>
    <submittedName>
        <fullName evidence="2">Uncharacterized protein</fullName>
    </submittedName>
</protein>
<proteinExistence type="predicted"/>
<reference evidence="2 3" key="1">
    <citation type="submission" date="2017-12" db="EMBL/GenBank/DDBJ databases">
        <title>Integrating genomic resources of turbot (Scophthalmus maximus) in depth evaluation of genetic and physical mapping variation across individuals.</title>
        <authorList>
            <person name="Martinez P."/>
        </authorList>
    </citation>
    <scope>NUCLEOTIDE SEQUENCE [LARGE SCALE GENOMIC DNA]</scope>
</reference>
<name>A0A2U9B5F2_SCOMX</name>
<dbReference type="EMBL" id="CP026245">
    <property type="protein sequence ID" value="AWO99183.1"/>
    <property type="molecule type" value="Genomic_DNA"/>
</dbReference>
<dbReference type="Proteomes" id="UP000246464">
    <property type="component" value="Chromosome 3"/>
</dbReference>